<dbReference type="Proteomes" id="UP000260462">
    <property type="component" value="Segment"/>
</dbReference>
<keyword evidence="4" id="KW-0804">Transcription</keyword>
<dbReference type="GO" id="GO:0044423">
    <property type="term" value="C:virion component"/>
    <property type="evidence" value="ECO:0007669"/>
    <property type="project" value="UniProtKB-KW"/>
</dbReference>
<keyword evidence="3 4" id="KW-0946">Virion</keyword>
<dbReference type="Pfam" id="PF00522">
    <property type="entry name" value="VPR"/>
    <property type="match status" value="1"/>
</dbReference>
<dbReference type="GO" id="GO:0042025">
    <property type="term" value="C:host cell nucleus"/>
    <property type="evidence" value="ECO:0007669"/>
    <property type="project" value="UniProtKB-SubCell"/>
</dbReference>
<dbReference type="PRINTS" id="PR00444">
    <property type="entry name" value="HIVVPRVPX"/>
</dbReference>
<comment type="subcellular location">
    <subcellularLocation>
        <location evidence="4">Virion</location>
    </subcellularLocation>
    <subcellularLocation>
        <location evidence="4">Host nucleus</location>
    </subcellularLocation>
</comment>
<protein>
    <recommendedName>
        <fullName evidence="4">Protein Vpr</fullName>
    </recommendedName>
    <alternativeName>
        <fullName evidence="4">Viral protein R</fullName>
    </alternativeName>
</protein>
<keyword evidence="4" id="KW-0131">Cell cycle</keyword>
<dbReference type="InterPro" id="IPR000012">
    <property type="entry name" value="RetroV_VpR/X"/>
</dbReference>
<dbReference type="GO" id="GO:0075732">
    <property type="term" value="P:viral penetration into host nucleus"/>
    <property type="evidence" value="ECO:0007669"/>
    <property type="project" value="UniProtKB-KW"/>
</dbReference>
<gene>
    <name evidence="4 5" type="primary">vpr</name>
</gene>
<organismHost>
    <name type="scientific">Cercopithecidae</name>
    <name type="common">Old World monkeys</name>
    <dbReference type="NCBI Taxonomy" id="9527"/>
</organismHost>
<evidence type="ECO:0000256" key="4">
    <source>
        <dbReference type="RuleBase" id="RU364021"/>
    </source>
</evidence>
<name>J7FE22_SIV</name>
<dbReference type="Gene3D" id="1.20.5.90">
    <property type="entry name" value="VpR/VpX protein, C-terminal domain"/>
    <property type="match status" value="1"/>
</dbReference>
<evidence type="ECO:0000313" key="6">
    <source>
        <dbReference type="Proteomes" id="UP000260462"/>
    </source>
</evidence>
<evidence type="ECO:0000256" key="3">
    <source>
        <dbReference type="ARBA" id="ARBA00022844"/>
    </source>
</evidence>
<keyword evidence="2 4" id="KW-0945">Host-virus interaction</keyword>
<comment type="function">
    <text evidence="4">Stimulates gene expression driven by the HIV-2 LTR. Prevents infected cells from undergoing mitosis and proliferating, by inducing arrest or delay in the G2 phase of the cell cycle. Cell cycle arrest creates a favorable environment for maximizing viral expression and production.</text>
</comment>
<keyword evidence="4" id="KW-0805">Transcription regulation</keyword>
<evidence type="ECO:0000256" key="1">
    <source>
        <dbReference type="ARBA" id="ARBA00022562"/>
    </source>
</evidence>
<sequence>MEQAPENQGPPREPWNQWLLDTLEEIKNEAMRHFPRNTLQNIGNWVFQNYGDSWEGVQVLITLLQKALFTHYRYGCAHSRIGIGPRRNGASRSRS</sequence>
<dbReference type="Gene3D" id="6.10.210.10">
    <property type="match status" value="1"/>
</dbReference>
<evidence type="ECO:0000256" key="2">
    <source>
        <dbReference type="ARBA" id="ARBA00022581"/>
    </source>
</evidence>
<organism evidence="5 6">
    <name type="scientific">Simian immunodeficiency virus</name>
    <name type="common">SIV</name>
    <dbReference type="NCBI Taxonomy" id="11723"/>
    <lineage>
        <taxon>Viruses</taxon>
        <taxon>Riboviria</taxon>
        <taxon>Pararnavirae</taxon>
        <taxon>Artverviricota</taxon>
        <taxon>Revtraviricetes</taxon>
        <taxon>Ortervirales</taxon>
        <taxon>Retroviridae</taxon>
        <taxon>Orthoretrovirinae</taxon>
        <taxon>Lentivirus</taxon>
        <taxon>Lentivirus simimdef</taxon>
    </lineage>
</organism>
<dbReference type="GO" id="GO:0046718">
    <property type="term" value="P:symbiont entry into host cell"/>
    <property type="evidence" value="ECO:0007669"/>
    <property type="project" value="UniProtKB-KW"/>
</dbReference>
<evidence type="ECO:0000313" key="5">
    <source>
        <dbReference type="EMBL" id="AFM85332.1"/>
    </source>
</evidence>
<proteinExistence type="predicted"/>
<dbReference type="GO" id="GO:0043657">
    <property type="term" value="C:host cell"/>
    <property type="evidence" value="ECO:0007669"/>
    <property type="project" value="GOC"/>
</dbReference>
<keyword evidence="4" id="KW-0010">Activator</keyword>
<organismHost>
    <name type="scientific">Pan troglodytes</name>
    <name type="common">Chimpanzee</name>
    <dbReference type="NCBI Taxonomy" id="9598"/>
</organismHost>
<dbReference type="EMBL" id="JQ866001">
    <property type="protein sequence ID" value="AFM85332.1"/>
    <property type="molecule type" value="Genomic_DNA"/>
</dbReference>
<reference evidence="5 6" key="1">
    <citation type="journal article" date="2012" name="J. Virol.">
        <title>Eastern chimpanzees, but not bonobos, represent a simian immunodeficiency virus reservoir.</title>
        <authorList>
            <person name="Li Y."/>
            <person name="Ndjango J.B."/>
            <person name="Learn G.H."/>
            <person name="Ramirez M.A."/>
            <person name="Keele B.F."/>
            <person name="Bibollet-Ruche F."/>
            <person name="Liu W."/>
            <person name="Easlick J.L."/>
            <person name="Decker J.M."/>
            <person name="Rudicell R.S."/>
            <person name="Inogwabini B.I."/>
            <person name="Ahuka-Mundeke S."/>
            <person name="Leendertz F.H."/>
            <person name="Reynolds V."/>
            <person name="Muller M.N."/>
            <person name="Chancellor R.L."/>
            <person name="Rundus A.S."/>
            <person name="Simmons N."/>
            <person name="Worobey M."/>
            <person name="Shaw G.M."/>
            <person name="Peeters M."/>
            <person name="Sharp P.M."/>
            <person name="Hahn B.H."/>
        </authorList>
    </citation>
    <scope>NUCLEOTIDE SEQUENCE [LARGE SCALE GENOMIC DNA]</scope>
    <source>
        <strain evidence="5">BF1167</strain>
    </source>
</reference>
<accession>J7FE22</accession>
<keyword evidence="4" id="KW-1163">Viral penetration into host nucleus</keyword>
<keyword evidence="1 4" id="KW-1048">Host nucleus</keyword>
<keyword evidence="4" id="KW-1160">Virus entry into host cell</keyword>